<comment type="function">
    <text evidence="9">ABC transporter involved in fatty acid import. Transmembrane domains (TMD) form a pore in the membrane and the ATP-binding domain (NBD) is responsible for energy generation.</text>
</comment>
<dbReference type="SUPFAM" id="SSF52540">
    <property type="entry name" value="P-loop containing nucleoside triphosphate hydrolases"/>
    <property type="match status" value="1"/>
</dbReference>
<evidence type="ECO:0000256" key="10">
    <source>
        <dbReference type="ARBA" id="ARBA00061644"/>
    </source>
</evidence>
<evidence type="ECO:0000256" key="1">
    <source>
        <dbReference type="ARBA" id="ARBA00004651"/>
    </source>
</evidence>
<keyword evidence="4 12" id="KW-0812">Transmembrane</keyword>
<comment type="similarity">
    <text evidence="10">Belongs to the ABC transporter superfamily. Lipid exporter (TC 3.A.1.106) family.</text>
</comment>
<feature type="transmembrane region" description="Helical" evidence="12">
    <location>
        <begin position="77"/>
        <end position="101"/>
    </location>
</feature>
<proteinExistence type="inferred from homology"/>
<dbReference type="PANTHER" id="PTHR43394">
    <property type="entry name" value="ATP-DEPENDENT PERMEASE MDL1, MITOCHONDRIAL"/>
    <property type="match status" value="1"/>
</dbReference>
<dbReference type="AlphaFoldDB" id="A0A6H2EJA0"/>
<dbReference type="Pfam" id="PF00664">
    <property type="entry name" value="ABC_membrane"/>
    <property type="match status" value="1"/>
</dbReference>
<dbReference type="InterPro" id="IPR011527">
    <property type="entry name" value="ABC1_TM_dom"/>
</dbReference>
<evidence type="ECO:0000256" key="2">
    <source>
        <dbReference type="ARBA" id="ARBA00022448"/>
    </source>
</evidence>
<feature type="domain" description="ABC transmembrane type-1" evidence="14">
    <location>
        <begin position="33"/>
        <end position="320"/>
    </location>
</feature>
<gene>
    <name evidence="15" type="ORF">HC352_03415</name>
</gene>
<feature type="transmembrane region" description="Helical" evidence="12">
    <location>
        <begin position="30"/>
        <end position="48"/>
    </location>
</feature>
<evidence type="ECO:0000259" key="14">
    <source>
        <dbReference type="PROSITE" id="PS50929"/>
    </source>
</evidence>
<reference evidence="15 16" key="1">
    <citation type="submission" date="2020-03" db="EMBL/GenBank/DDBJ databases">
        <title>Complete genome of Arcanobacterium buesumensis sp. nov. strain 2701.</title>
        <authorList>
            <person name="Borowiak M."/>
            <person name="Alssahen M."/>
            <person name="Laemmler C."/>
            <person name="Malorny B."/>
            <person name="Hassan A."/>
            <person name="Prenger-Berninghoff E."/>
            <person name="Ploetz M."/>
            <person name="Abdulmawjood A."/>
        </authorList>
    </citation>
    <scope>NUCLEOTIDE SEQUENCE [LARGE SCALE GENOMIC DNA]</scope>
    <source>
        <strain evidence="15 16">2701</strain>
    </source>
</reference>
<feature type="domain" description="ABC transporter" evidence="13">
    <location>
        <begin position="354"/>
        <end position="588"/>
    </location>
</feature>
<evidence type="ECO:0000256" key="3">
    <source>
        <dbReference type="ARBA" id="ARBA00022475"/>
    </source>
</evidence>
<dbReference type="InterPro" id="IPR036640">
    <property type="entry name" value="ABC1_TM_sf"/>
</dbReference>
<keyword evidence="16" id="KW-1185">Reference proteome</keyword>
<keyword evidence="2" id="KW-0813">Transport</keyword>
<dbReference type="PROSITE" id="PS50929">
    <property type="entry name" value="ABC_TM1F"/>
    <property type="match status" value="1"/>
</dbReference>
<comment type="subcellular location">
    <subcellularLocation>
        <location evidence="1">Cell membrane</location>
        <topology evidence="1">Multi-pass membrane protein</topology>
    </subcellularLocation>
</comment>
<evidence type="ECO:0000313" key="15">
    <source>
        <dbReference type="EMBL" id="QJC21645.1"/>
    </source>
</evidence>
<dbReference type="GO" id="GO:0005524">
    <property type="term" value="F:ATP binding"/>
    <property type="evidence" value="ECO:0007669"/>
    <property type="project" value="UniProtKB-KW"/>
</dbReference>
<feature type="transmembrane region" description="Helical" evidence="12">
    <location>
        <begin position="267"/>
        <end position="298"/>
    </location>
</feature>
<dbReference type="RefSeq" id="WP_168917585.1">
    <property type="nucleotide sequence ID" value="NZ_CP050804.1"/>
</dbReference>
<evidence type="ECO:0000256" key="5">
    <source>
        <dbReference type="ARBA" id="ARBA00022741"/>
    </source>
</evidence>
<dbReference type="FunFam" id="1.20.1560.10:FF:000011">
    <property type="entry name" value="Multidrug ABC transporter ATP-binding protein"/>
    <property type="match status" value="1"/>
</dbReference>
<evidence type="ECO:0000259" key="13">
    <source>
        <dbReference type="PROSITE" id="PS50893"/>
    </source>
</evidence>
<evidence type="ECO:0000256" key="4">
    <source>
        <dbReference type="ARBA" id="ARBA00022692"/>
    </source>
</evidence>
<dbReference type="InterPro" id="IPR027417">
    <property type="entry name" value="P-loop_NTPase"/>
</dbReference>
<dbReference type="Gene3D" id="1.20.1560.10">
    <property type="entry name" value="ABC transporter type 1, transmembrane domain"/>
    <property type="match status" value="1"/>
</dbReference>
<dbReference type="Pfam" id="PF00005">
    <property type="entry name" value="ABC_tran"/>
    <property type="match status" value="1"/>
</dbReference>
<name>A0A6H2EJA0_9ACTO</name>
<evidence type="ECO:0000256" key="9">
    <source>
        <dbReference type="ARBA" id="ARBA00055053"/>
    </source>
</evidence>
<dbReference type="InterPro" id="IPR017871">
    <property type="entry name" value="ABC_transporter-like_CS"/>
</dbReference>
<keyword evidence="7 12" id="KW-1133">Transmembrane helix</keyword>
<dbReference type="Gene3D" id="3.40.50.300">
    <property type="entry name" value="P-loop containing nucleotide triphosphate hydrolases"/>
    <property type="match status" value="1"/>
</dbReference>
<dbReference type="KEGG" id="arca:HC352_03415"/>
<keyword evidence="6 15" id="KW-0067">ATP-binding</keyword>
<evidence type="ECO:0000256" key="6">
    <source>
        <dbReference type="ARBA" id="ARBA00022840"/>
    </source>
</evidence>
<dbReference type="Proteomes" id="UP000502298">
    <property type="component" value="Chromosome"/>
</dbReference>
<dbReference type="PROSITE" id="PS00211">
    <property type="entry name" value="ABC_TRANSPORTER_1"/>
    <property type="match status" value="1"/>
</dbReference>
<evidence type="ECO:0000256" key="8">
    <source>
        <dbReference type="ARBA" id="ARBA00023136"/>
    </source>
</evidence>
<dbReference type="GO" id="GO:0016887">
    <property type="term" value="F:ATP hydrolysis activity"/>
    <property type="evidence" value="ECO:0007669"/>
    <property type="project" value="InterPro"/>
</dbReference>
<dbReference type="PROSITE" id="PS50893">
    <property type="entry name" value="ABC_TRANSPORTER_2"/>
    <property type="match status" value="1"/>
</dbReference>
<evidence type="ECO:0000256" key="12">
    <source>
        <dbReference type="SAM" id="Phobius"/>
    </source>
</evidence>
<dbReference type="CDD" id="cd03254">
    <property type="entry name" value="ABCC_Glucan_exporter_like"/>
    <property type="match status" value="1"/>
</dbReference>
<keyword evidence="3" id="KW-1003">Cell membrane</keyword>
<dbReference type="InterPro" id="IPR003439">
    <property type="entry name" value="ABC_transporter-like_ATP-bd"/>
</dbReference>
<dbReference type="CDD" id="cd18547">
    <property type="entry name" value="ABC_6TM_Tm288_like"/>
    <property type="match status" value="1"/>
</dbReference>
<accession>A0A6H2EJA0</accession>
<dbReference type="SMART" id="SM00382">
    <property type="entry name" value="AAA"/>
    <property type="match status" value="1"/>
</dbReference>
<dbReference type="GO" id="GO:0015421">
    <property type="term" value="F:ABC-type oligopeptide transporter activity"/>
    <property type="evidence" value="ECO:0007669"/>
    <property type="project" value="TreeGrafter"/>
</dbReference>
<feature type="transmembrane region" description="Helical" evidence="12">
    <location>
        <begin position="156"/>
        <end position="173"/>
    </location>
</feature>
<dbReference type="EMBL" id="CP050804">
    <property type="protein sequence ID" value="QJC21645.1"/>
    <property type="molecule type" value="Genomic_DNA"/>
</dbReference>
<dbReference type="PANTHER" id="PTHR43394:SF1">
    <property type="entry name" value="ATP-BINDING CASSETTE SUB-FAMILY B MEMBER 10, MITOCHONDRIAL"/>
    <property type="match status" value="1"/>
</dbReference>
<protein>
    <recommendedName>
        <fullName evidence="11">Fatty acid ABC transporter ATP-binding/permease protein</fullName>
    </recommendedName>
</protein>
<dbReference type="FunFam" id="3.40.50.300:FF:000287">
    <property type="entry name" value="Multidrug ABC transporter ATP-binding protein"/>
    <property type="match status" value="1"/>
</dbReference>
<sequence>MAQYPFADESAHDTKGALLRLARLFRPERGRIIGVVILTFISALAMLMTPKLLGDATNIVVDGVNGSGVNFTKLRNLALAIVTLYVLHAVTNFAGGALARISVQNLGSRLREQSQQKIDRLPLAYVDQQSRGDLLSRVTNDIDNIVQTLMQTLGQTIYAFYMVIGVLTLMFYLSWTLALWSLFTVPLGLFAVGKILKRSKPAFREQWKRTGDVSTVVEQTFTGHDVVAMYGMEDDINEIFDTANQQLFTAGFRGYFLSMLTQPIMGLVANLSFVIIAVVGGFEVLVGTLTIGGIQAFIQYSRQLNNPVSMIASVASTLQSSAASGERLFGFLDSPDISADARDELPPLKETSSIDFHDVSFGYEPGKPVINGLNLHVKHGSQIAIVGPTGAGKTTLVNLLMRFYDIDDGKISIDGVDIRSYSRQSLRARTGMVLQDTWLFSGTIAENIAFGLQDASFDDVVAAAKATGADHLIRQLPDGYDTHIDDEDGNLSAGEKQLLTIARAYLADPDVLILDEATSSVDTRTEMLVQRAMSELRVGRTSFVIAHRLSTIRDADMILVMVNGSVVEQGSHDELLHQHGAYYDLYQAQFTGGSAD</sequence>
<evidence type="ECO:0000256" key="7">
    <source>
        <dbReference type="ARBA" id="ARBA00022989"/>
    </source>
</evidence>
<keyword evidence="5" id="KW-0547">Nucleotide-binding</keyword>
<evidence type="ECO:0000313" key="16">
    <source>
        <dbReference type="Proteomes" id="UP000502298"/>
    </source>
</evidence>
<dbReference type="SUPFAM" id="SSF90123">
    <property type="entry name" value="ABC transporter transmembrane region"/>
    <property type="match status" value="1"/>
</dbReference>
<dbReference type="InterPro" id="IPR003593">
    <property type="entry name" value="AAA+_ATPase"/>
</dbReference>
<organism evidence="15 16">
    <name type="scientific">Arcanobacterium buesumense</name>
    <dbReference type="NCBI Taxonomy" id="2722751"/>
    <lineage>
        <taxon>Bacteria</taxon>
        <taxon>Bacillati</taxon>
        <taxon>Actinomycetota</taxon>
        <taxon>Actinomycetes</taxon>
        <taxon>Actinomycetales</taxon>
        <taxon>Actinomycetaceae</taxon>
        <taxon>Arcanobacterium</taxon>
    </lineage>
</organism>
<evidence type="ECO:0000256" key="11">
    <source>
        <dbReference type="ARBA" id="ARBA00071747"/>
    </source>
</evidence>
<dbReference type="GO" id="GO:0005886">
    <property type="term" value="C:plasma membrane"/>
    <property type="evidence" value="ECO:0007669"/>
    <property type="project" value="UniProtKB-SubCell"/>
</dbReference>
<dbReference type="InterPro" id="IPR039421">
    <property type="entry name" value="Type_1_exporter"/>
</dbReference>
<keyword evidence="8 12" id="KW-0472">Membrane</keyword>